<keyword evidence="4" id="KW-1185">Reference proteome</keyword>
<dbReference type="RefSeq" id="WP_153240458.1">
    <property type="nucleotide sequence ID" value="NZ_CP036422.1"/>
</dbReference>
<dbReference type="InterPro" id="IPR005149">
    <property type="entry name" value="Tscrpt_reg_PadR_N"/>
</dbReference>
<dbReference type="InterPro" id="IPR036388">
    <property type="entry name" value="WH-like_DNA-bd_sf"/>
</dbReference>
<evidence type="ECO:0000313" key="3">
    <source>
        <dbReference type="EMBL" id="QFU77313.1"/>
    </source>
</evidence>
<dbReference type="PANTHER" id="PTHR43252">
    <property type="entry name" value="TRANSCRIPTIONAL REGULATOR YQJI"/>
    <property type="match status" value="1"/>
</dbReference>
<dbReference type="SUPFAM" id="SSF46785">
    <property type="entry name" value="Winged helix' DNA-binding domain"/>
    <property type="match status" value="1"/>
</dbReference>
<dbReference type="KEGG" id="halc:EY643_17515"/>
<gene>
    <name evidence="3" type="ORF">EY643_17515</name>
</gene>
<dbReference type="PANTHER" id="PTHR43252:SF6">
    <property type="entry name" value="NEGATIVE TRANSCRIPTION REGULATOR PADR"/>
    <property type="match status" value="1"/>
</dbReference>
<evidence type="ECO:0000313" key="4">
    <source>
        <dbReference type="Proteomes" id="UP000326287"/>
    </source>
</evidence>
<evidence type="ECO:0000259" key="2">
    <source>
        <dbReference type="Pfam" id="PF03551"/>
    </source>
</evidence>
<dbReference type="Proteomes" id="UP000326287">
    <property type="component" value="Chromosome"/>
</dbReference>
<feature type="signal peptide" evidence="1">
    <location>
        <begin position="1"/>
        <end position="25"/>
    </location>
</feature>
<accession>A0A5P9NN62</accession>
<dbReference type="AlphaFoldDB" id="A0A5P9NN62"/>
<organism evidence="3 4">
    <name type="scientific">Halioglobus maricola</name>
    <dbReference type="NCBI Taxonomy" id="2601894"/>
    <lineage>
        <taxon>Bacteria</taxon>
        <taxon>Pseudomonadati</taxon>
        <taxon>Pseudomonadota</taxon>
        <taxon>Gammaproteobacteria</taxon>
        <taxon>Cellvibrionales</taxon>
        <taxon>Halieaceae</taxon>
        <taxon>Halioglobus</taxon>
    </lineage>
</organism>
<keyword evidence="1" id="KW-0732">Signal</keyword>
<dbReference type="OrthoDB" id="3186544at2"/>
<protein>
    <submittedName>
        <fullName evidence="3">PadR family transcriptional regulator</fullName>
    </submittedName>
</protein>
<reference evidence="3 4" key="1">
    <citation type="submission" date="2019-02" db="EMBL/GenBank/DDBJ databases">
        <authorList>
            <person name="Li S.-H."/>
        </authorList>
    </citation>
    <scope>NUCLEOTIDE SEQUENCE [LARGE SCALE GENOMIC DNA]</scope>
    <source>
        <strain evidence="3 4">IMCC14385</strain>
    </source>
</reference>
<dbReference type="Pfam" id="PF03551">
    <property type="entry name" value="PadR"/>
    <property type="match status" value="1"/>
</dbReference>
<evidence type="ECO:0000256" key="1">
    <source>
        <dbReference type="SAM" id="SignalP"/>
    </source>
</evidence>
<sequence length="217" mass="23765">MKSLPRLSPTSYALLGLLARGPATAYELNNIMQTSMLRVFWPRADSHIYSEPKKLLSHGLVSEEKEKVKGRDRTNFTITAAGRDALAAWLAEPDAATHRNQAEFMLKVILAEGGSPDDIKATLARALETTRTETRMAIAGIQHIIDSPEAGVRKGMPWNGMAANLMADILIARLRWAEYATEAAAAVPDDSDRAAKEDIGLAAYQRALQRLQAELDP</sequence>
<feature type="chain" id="PRO_5024935169" evidence="1">
    <location>
        <begin position="26"/>
        <end position="217"/>
    </location>
</feature>
<feature type="domain" description="Transcription regulator PadR N-terminal" evidence="2">
    <location>
        <begin position="14"/>
        <end position="87"/>
    </location>
</feature>
<dbReference type="EMBL" id="CP036422">
    <property type="protein sequence ID" value="QFU77313.1"/>
    <property type="molecule type" value="Genomic_DNA"/>
</dbReference>
<proteinExistence type="predicted"/>
<name>A0A5P9NN62_9GAMM</name>
<dbReference type="InterPro" id="IPR036390">
    <property type="entry name" value="WH_DNA-bd_sf"/>
</dbReference>
<dbReference type="Gene3D" id="1.10.10.10">
    <property type="entry name" value="Winged helix-like DNA-binding domain superfamily/Winged helix DNA-binding domain"/>
    <property type="match status" value="1"/>
</dbReference>